<organism evidence="12 13">
    <name type="scientific">Acidicapsa dinghuensis</name>
    <dbReference type="NCBI Taxonomy" id="2218256"/>
    <lineage>
        <taxon>Bacteria</taxon>
        <taxon>Pseudomonadati</taxon>
        <taxon>Acidobacteriota</taxon>
        <taxon>Terriglobia</taxon>
        <taxon>Terriglobales</taxon>
        <taxon>Acidobacteriaceae</taxon>
        <taxon>Acidicapsa</taxon>
    </lineage>
</organism>
<dbReference type="SUPFAM" id="SSF53383">
    <property type="entry name" value="PLP-dependent transferases"/>
    <property type="match status" value="1"/>
</dbReference>
<evidence type="ECO:0000313" key="12">
    <source>
        <dbReference type="EMBL" id="MFC5865029.1"/>
    </source>
</evidence>
<comment type="caution">
    <text evidence="12">The sequence shown here is derived from an EMBL/GenBank/DDBJ whole genome shotgun (WGS) entry which is preliminary data.</text>
</comment>
<dbReference type="NCBIfam" id="TIGR03235">
    <property type="entry name" value="DNA_S_dndA"/>
    <property type="match status" value="1"/>
</dbReference>
<dbReference type="InterPro" id="IPR016454">
    <property type="entry name" value="Cysteine_dSase"/>
</dbReference>
<name>A0ABW1ELZ4_9BACT</name>
<gene>
    <name evidence="12" type="primary">dndA</name>
    <name evidence="12" type="ORF">ACFPT7_22160</name>
</gene>
<proteinExistence type="inferred from homology"/>
<dbReference type="InterPro" id="IPR017644">
    <property type="entry name" value="Cysteine_desulfurase_DndA"/>
</dbReference>
<evidence type="ECO:0000256" key="7">
    <source>
        <dbReference type="ARBA" id="ARBA00023004"/>
    </source>
</evidence>
<keyword evidence="4 12" id="KW-0808">Transferase</keyword>
<dbReference type="PANTHER" id="PTHR11601:SF34">
    <property type="entry name" value="CYSTEINE DESULFURASE"/>
    <property type="match status" value="1"/>
</dbReference>
<comment type="similarity">
    <text evidence="2">Belongs to the class-V pyridoxal-phosphate-dependent aminotransferase family. NifS/IscS subfamily.</text>
</comment>
<evidence type="ECO:0000259" key="11">
    <source>
        <dbReference type="Pfam" id="PF00266"/>
    </source>
</evidence>
<evidence type="ECO:0000256" key="9">
    <source>
        <dbReference type="ARBA" id="ARBA00050776"/>
    </source>
</evidence>
<dbReference type="GO" id="GO:0031071">
    <property type="term" value="F:cysteine desulfurase activity"/>
    <property type="evidence" value="ECO:0007669"/>
    <property type="project" value="UniProtKB-EC"/>
</dbReference>
<dbReference type="EC" id="2.8.1.7" evidence="3"/>
<evidence type="ECO:0000256" key="10">
    <source>
        <dbReference type="RuleBase" id="RU004504"/>
    </source>
</evidence>
<evidence type="ECO:0000256" key="6">
    <source>
        <dbReference type="ARBA" id="ARBA00022898"/>
    </source>
</evidence>
<evidence type="ECO:0000256" key="2">
    <source>
        <dbReference type="ARBA" id="ARBA00006490"/>
    </source>
</evidence>
<keyword evidence="8" id="KW-0411">Iron-sulfur</keyword>
<dbReference type="Gene3D" id="1.10.260.50">
    <property type="match status" value="1"/>
</dbReference>
<dbReference type="PROSITE" id="PS00595">
    <property type="entry name" value="AA_TRANSFER_CLASS_5"/>
    <property type="match status" value="1"/>
</dbReference>
<reference evidence="13" key="1">
    <citation type="journal article" date="2019" name="Int. J. Syst. Evol. Microbiol.">
        <title>The Global Catalogue of Microorganisms (GCM) 10K type strain sequencing project: providing services to taxonomists for standard genome sequencing and annotation.</title>
        <authorList>
            <consortium name="The Broad Institute Genomics Platform"/>
            <consortium name="The Broad Institute Genome Sequencing Center for Infectious Disease"/>
            <person name="Wu L."/>
            <person name="Ma J."/>
        </authorList>
    </citation>
    <scope>NUCLEOTIDE SEQUENCE [LARGE SCALE GENOMIC DNA]</scope>
    <source>
        <strain evidence="13">JCM 4087</strain>
    </source>
</reference>
<evidence type="ECO:0000256" key="4">
    <source>
        <dbReference type="ARBA" id="ARBA00022679"/>
    </source>
</evidence>
<dbReference type="PIRSF" id="PIRSF005572">
    <property type="entry name" value="NifS"/>
    <property type="match status" value="1"/>
</dbReference>
<evidence type="ECO:0000256" key="1">
    <source>
        <dbReference type="ARBA" id="ARBA00001933"/>
    </source>
</evidence>
<comment type="catalytic activity">
    <reaction evidence="9">
        <text>(sulfur carrier)-H + L-cysteine = (sulfur carrier)-SH + L-alanine</text>
        <dbReference type="Rhea" id="RHEA:43892"/>
        <dbReference type="Rhea" id="RHEA-COMP:14737"/>
        <dbReference type="Rhea" id="RHEA-COMP:14739"/>
        <dbReference type="ChEBI" id="CHEBI:29917"/>
        <dbReference type="ChEBI" id="CHEBI:35235"/>
        <dbReference type="ChEBI" id="CHEBI:57972"/>
        <dbReference type="ChEBI" id="CHEBI:64428"/>
        <dbReference type="EC" id="2.8.1.7"/>
    </reaction>
</comment>
<dbReference type="InterPro" id="IPR015424">
    <property type="entry name" value="PyrdxlP-dep_Trfase"/>
</dbReference>
<accession>A0ABW1ELZ4</accession>
<dbReference type="Pfam" id="PF00266">
    <property type="entry name" value="Aminotran_5"/>
    <property type="match status" value="1"/>
</dbReference>
<dbReference type="InterPro" id="IPR020578">
    <property type="entry name" value="Aminotrans_V_PyrdxlP_BS"/>
</dbReference>
<keyword evidence="13" id="KW-1185">Reference proteome</keyword>
<dbReference type="InterPro" id="IPR015421">
    <property type="entry name" value="PyrdxlP-dep_Trfase_major"/>
</dbReference>
<evidence type="ECO:0000313" key="13">
    <source>
        <dbReference type="Proteomes" id="UP001596091"/>
    </source>
</evidence>
<dbReference type="InterPro" id="IPR015422">
    <property type="entry name" value="PyrdxlP-dep_Trfase_small"/>
</dbReference>
<keyword evidence="6" id="KW-0663">Pyridoxal phosphate</keyword>
<dbReference type="RefSeq" id="WP_263332103.1">
    <property type="nucleotide sequence ID" value="NZ_JAGSYH010000001.1"/>
</dbReference>
<keyword evidence="5" id="KW-0479">Metal-binding</keyword>
<dbReference type="EMBL" id="JBHSPH010000010">
    <property type="protein sequence ID" value="MFC5865029.1"/>
    <property type="molecule type" value="Genomic_DNA"/>
</dbReference>
<dbReference type="InterPro" id="IPR000192">
    <property type="entry name" value="Aminotrans_V_dom"/>
</dbReference>
<evidence type="ECO:0000256" key="8">
    <source>
        <dbReference type="ARBA" id="ARBA00023014"/>
    </source>
</evidence>
<evidence type="ECO:0000256" key="5">
    <source>
        <dbReference type="ARBA" id="ARBA00022723"/>
    </source>
</evidence>
<keyword evidence="7" id="KW-0408">Iron</keyword>
<dbReference type="PANTHER" id="PTHR11601">
    <property type="entry name" value="CYSTEINE DESULFURYLASE FAMILY MEMBER"/>
    <property type="match status" value="1"/>
</dbReference>
<dbReference type="Gene3D" id="3.40.640.10">
    <property type="entry name" value="Type I PLP-dependent aspartate aminotransferase-like (Major domain)"/>
    <property type="match status" value="1"/>
</dbReference>
<dbReference type="Gene3D" id="3.90.1150.10">
    <property type="entry name" value="Aspartate Aminotransferase, domain 1"/>
    <property type="match status" value="1"/>
</dbReference>
<sequence>MSVYLDCNATTPMDSAVQSTILRFMAEEFGNSGSRTHEYGNRAKVAVQKARDQVAEAIGADRNEVIFTSGATESNNLAILGLAPFGERSGRRHIISTEIEHKAVLEPLENLQRLGFDVTLVAPEPGGYVNPDTLRLALRPDTLLVSVMHVNNETGVMQPLDEICSLLVDHPAYLHVDAAQGFGKATAQLRNRRIDLIGLTAHKIYGPKGVGALIARRRGFDRPPLAPLMFGGGQEHGMRPGTLPVPLIVGFGLAAELADKGAGRWHEKCLAYRSQMLRGLASLNPELNGDQGRVLPNTVSLSIPGLDSEAFMLATKGLIAVSNGSACTSQSYQPSHVLIAMGLGRDRVSSTVRLSWCHLTPPTDWDEVVAALKRVL</sequence>
<comment type="cofactor">
    <cofactor evidence="1 10">
        <name>pyridoxal 5'-phosphate</name>
        <dbReference type="ChEBI" id="CHEBI:597326"/>
    </cofactor>
</comment>
<evidence type="ECO:0000256" key="3">
    <source>
        <dbReference type="ARBA" id="ARBA00012239"/>
    </source>
</evidence>
<feature type="domain" description="Aminotransferase class V" evidence="11">
    <location>
        <begin position="3"/>
        <end position="360"/>
    </location>
</feature>
<dbReference type="Proteomes" id="UP001596091">
    <property type="component" value="Unassembled WGS sequence"/>
</dbReference>
<protein>
    <recommendedName>
        <fullName evidence="3">cysteine desulfurase</fullName>
        <ecNumber evidence="3">2.8.1.7</ecNumber>
    </recommendedName>
</protein>